<sequence>MGSTTTPTAEPRSEVDDLSEDDVYEMLSNRRRRFVIHALKRAEEPVDVSELSTHVTAWERGVDPDAVKYEDRRNVYSTLQRIHLPKLEEKNVVRVDEEANLVEPTPTLDDLDVYIEVLRGREIPWSLYYFGLAVLAGLVLVGVSVGAPGLAAIDGTTAAVFVVTAFTVSALLHYHYGERARLGNLEEPPELRGRRK</sequence>
<evidence type="ECO:0000313" key="3">
    <source>
        <dbReference type="EMBL" id="KOX97923.1"/>
    </source>
</evidence>
<evidence type="ECO:0000313" key="4">
    <source>
        <dbReference type="Proteomes" id="UP000037747"/>
    </source>
</evidence>
<keyword evidence="1" id="KW-0472">Membrane</keyword>
<accession>A0A0N0BSB2</accession>
<evidence type="ECO:0000259" key="2">
    <source>
        <dbReference type="Pfam" id="PF24035"/>
    </source>
</evidence>
<reference evidence="3 4" key="1">
    <citation type="submission" date="2015-08" db="EMBL/GenBank/DDBJ databases">
        <title>Genomes of Isolates from Cabo Rojo, PR.</title>
        <authorList>
            <person name="Sanchez-Nieves R.L."/>
            <person name="Montalvo-Rodriguez R."/>
        </authorList>
    </citation>
    <scope>NUCLEOTIDE SEQUENCE [LARGE SCALE GENOMIC DNA]</scope>
    <source>
        <strain evidence="3 4">5</strain>
    </source>
</reference>
<dbReference type="RefSeq" id="WP_053770608.1">
    <property type="nucleotide sequence ID" value="NZ_LIST01000001.1"/>
</dbReference>
<dbReference type="InterPro" id="IPR055768">
    <property type="entry name" value="DUF7344"/>
</dbReference>
<name>A0A0N0BSB2_9EURY</name>
<organism evidence="3 4">
    <name type="scientific">Halorubrum tropicale</name>
    <dbReference type="NCBI Taxonomy" id="1765655"/>
    <lineage>
        <taxon>Archaea</taxon>
        <taxon>Methanobacteriati</taxon>
        <taxon>Methanobacteriota</taxon>
        <taxon>Stenosarchaea group</taxon>
        <taxon>Halobacteria</taxon>
        <taxon>Halobacteriales</taxon>
        <taxon>Haloferacaceae</taxon>
        <taxon>Halorubrum</taxon>
    </lineage>
</organism>
<feature type="transmembrane region" description="Helical" evidence="1">
    <location>
        <begin position="127"/>
        <end position="151"/>
    </location>
</feature>
<keyword evidence="1" id="KW-0812">Transmembrane</keyword>
<proteinExistence type="predicted"/>
<dbReference type="AlphaFoldDB" id="A0A0N0BSB2"/>
<dbReference type="EMBL" id="LIST01000001">
    <property type="protein sequence ID" value="KOX97923.1"/>
    <property type="molecule type" value="Genomic_DNA"/>
</dbReference>
<evidence type="ECO:0000256" key="1">
    <source>
        <dbReference type="SAM" id="Phobius"/>
    </source>
</evidence>
<feature type="transmembrane region" description="Helical" evidence="1">
    <location>
        <begin position="157"/>
        <end position="176"/>
    </location>
</feature>
<gene>
    <name evidence="3" type="ORF">AMR74_03205</name>
</gene>
<dbReference type="Proteomes" id="UP000037747">
    <property type="component" value="Unassembled WGS sequence"/>
</dbReference>
<keyword evidence="1" id="KW-1133">Transmembrane helix</keyword>
<dbReference type="OrthoDB" id="331021at2157"/>
<keyword evidence="4" id="KW-1185">Reference proteome</keyword>
<dbReference type="PATRIC" id="fig|1705389.3.peg.940"/>
<feature type="domain" description="DUF7344" evidence="2">
    <location>
        <begin position="24"/>
        <end position="103"/>
    </location>
</feature>
<dbReference type="Pfam" id="PF24035">
    <property type="entry name" value="DUF7344"/>
    <property type="match status" value="1"/>
</dbReference>
<comment type="caution">
    <text evidence="3">The sequence shown here is derived from an EMBL/GenBank/DDBJ whole genome shotgun (WGS) entry which is preliminary data.</text>
</comment>
<protein>
    <recommendedName>
        <fullName evidence="2">DUF7344 domain-containing protein</fullName>
    </recommendedName>
</protein>